<feature type="non-terminal residue" evidence="1">
    <location>
        <position position="173"/>
    </location>
</feature>
<dbReference type="EMBL" id="LAZR01049299">
    <property type="protein sequence ID" value="KKK89978.1"/>
    <property type="molecule type" value="Genomic_DNA"/>
</dbReference>
<reference evidence="1" key="1">
    <citation type="journal article" date="2015" name="Nature">
        <title>Complex archaea that bridge the gap between prokaryotes and eukaryotes.</title>
        <authorList>
            <person name="Spang A."/>
            <person name="Saw J.H."/>
            <person name="Jorgensen S.L."/>
            <person name="Zaremba-Niedzwiedzka K."/>
            <person name="Martijn J."/>
            <person name="Lind A.E."/>
            <person name="van Eijk R."/>
            <person name="Schleper C."/>
            <person name="Guy L."/>
            <person name="Ettema T.J."/>
        </authorList>
    </citation>
    <scope>NUCLEOTIDE SEQUENCE</scope>
</reference>
<accession>A0A0F8Z8D6</accession>
<evidence type="ECO:0000313" key="1">
    <source>
        <dbReference type="EMBL" id="KKK89978.1"/>
    </source>
</evidence>
<gene>
    <name evidence="1" type="ORF">LCGC14_2727700</name>
</gene>
<comment type="caution">
    <text evidence="1">The sequence shown here is derived from an EMBL/GenBank/DDBJ whole genome shotgun (WGS) entry which is preliminary data.</text>
</comment>
<name>A0A0F8Z8D6_9ZZZZ</name>
<proteinExistence type="predicted"/>
<dbReference type="AlphaFoldDB" id="A0A0F8Z8D6"/>
<protein>
    <submittedName>
        <fullName evidence="1">Uncharacterized protein</fullName>
    </submittedName>
</protein>
<sequence length="173" mass="20086">MRKGAATLCFPQRCPSNKLDHAGGQLLTVPQVPIAVLTPTKRELRPLKFGCHFFSRHWRFEYYWDVFRHQTGNPSEREHGFEVQWLVFALGTDGTEMDLFEPCPESDEHGFRFTHRWIDLSGVTNVEAQGCSRKHFEHLGKLACCTATRFPLIHVFYANRLSEWSPQVRCAYD</sequence>
<organism evidence="1">
    <name type="scientific">marine sediment metagenome</name>
    <dbReference type="NCBI Taxonomy" id="412755"/>
    <lineage>
        <taxon>unclassified sequences</taxon>
        <taxon>metagenomes</taxon>
        <taxon>ecological metagenomes</taxon>
    </lineage>
</organism>